<reference evidence="1 2" key="1">
    <citation type="submission" date="2013-04" db="EMBL/GenBank/DDBJ databases">
        <title>The Genome Sequence of Parabacteroides gordonii DSM 23371.</title>
        <authorList>
            <consortium name="The Broad Institute Genomics Platform"/>
            <person name="Earl A."/>
            <person name="Ward D."/>
            <person name="Feldgarden M."/>
            <person name="Gevers D."/>
            <person name="Martens E."/>
            <person name="Sakamoto M."/>
            <person name="Benno Y."/>
            <person name="Suzuki N."/>
            <person name="Matsunaga N."/>
            <person name="Koshihara K."/>
            <person name="Seki M."/>
            <person name="Komiya H."/>
            <person name="Walker B."/>
            <person name="Young S."/>
            <person name="Zeng Q."/>
            <person name="Gargeya S."/>
            <person name="Fitzgerald M."/>
            <person name="Haas B."/>
            <person name="Abouelleil A."/>
            <person name="Allen A.W."/>
            <person name="Alvarado L."/>
            <person name="Arachchi H.M."/>
            <person name="Berlin A.M."/>
            <person name="Chapman S.B."/>
            <person name="Gainer-Dewar J."/>
            <person name="Goldberg J."/>
            <person name="Griggs A."/>
            <person name="Gujja S."/>
            <person name="Hansen M."/>
            <person name="Howarth C."/>
            <person name="Imamovic A."/>
            <person name="Ireland A."/>
            <person name="Larimer J."/>
            <person name="McCowan C."/>
            <person name="Murphy C."/>
            <person name="Pearson M."/>
            <person name="Poon T.W."/>
            <person name="Priest M."/>
            <person name="Roberts A."/>
            <person name="Saif S."/>
            <person name="Shea T."/>
            <person name="Sisk P."/>
            <person name="Sykes S."/>
            <person name="Wortman J."/>
            <person name="Nusbaum C."/>
            <person name="Birren B."/>
        </authorList>
    </citation>
    <scope>NUCLEOTIDE SEQUENCE [LARGE SCALE GENOMIC DNA]</scope>
    <source>
        <strain evidence="1 2">MS-1</strain>
    </source>
</reference>
<evidence type="ECO:0008006" key="3">
    <source>
        <dbReference type="Google" id="ProtNLM"/>
    </source>
</evidence>
<dbReference type="Proteomes" id="UP000033035">
    <property type="component" value="Unassembled WGS sequence"/>
</dbReference>
<sequence length="392" mass="44864">MKTQQLILLLSFFLIGIQLISSQSKTGDLPVFDFSKDYPQKKLRLQDMADIEYVPLETTDDILLGGSSVLSAVTDKYILVHEARLGDIFVFDRKTGKLYSHFNHKGQGGMEYTWIKNGTILDEKKEEIYVCSQFILVYSLKGEYKRTLKINGFDNDMKIFNFDDESLFIYDDVIVEPGRESKTKKDPYRLVSKKDGSLIAMLGLHFSKRYSNAIPQKLEGNKWRSFQFYYPQNMHYGQNLMIADISSDTLYQLSPEKELIPLLLRTPSTHASEPRNIWFPFVTTDKFLLIGTFLLDFNSTGGKTPAFMYDIKTGEINKVSILDAEYDTRAWSQGRWEPSGSPAIAKNMYAEFIQASSVIDAYKGKRLKGNGPKIAKTLVEDDNPVVRILKFK</sequence>
<comment type="caution">
    <text evidence="1">The sequence shown here is derived from an EMBL/GenBank/DDBJ whole genome shotgun (WGS) entry which is preliminary data.</text>
</comment>
<keyword evidence="2" id="KW-1185">Reference proteome</keyword>
<protein>
    <recommendedName>
        <fullName evidence="3">6-bladed beta-propeller</fullName>
    </recommendedName>
</protein>
<dbReference type="Pfam" id="PF17170">
    <property type="entry name" value="DUF5128"/>
    <property type="match status" value="1"/>
</dbReference>
<gene>
    <name evidence="1" type="ORF">HMPREF1536_01075</name>
</gene>
<dbReference type="STRING" id="1203610.HMPREF1536_01075"/>
<dbReference type="PATRIC" id="fig|1203610.3.peg.1100"/>
<proteinExistence type="predicted"/>
<dbReference type="EMBL" id="AQHW01000008">
    <property type="protein sequence ID" value="KKB58872.1"/>
    <property type="molecule type" value="Genomic_DNA"/>
</dbReference>
<name>A0A0F5JN54_9BACT</name>
<dbReference type="HOGENOM" id="CLU_059151_0_0_10"/>
<dbReference type="AlphaFoldDB" id="A0A0F5JN54"/>
<evidence type="ECO:0000313" key="2">
    <source>
        <dbReference type="Proteomes" id="UP000033035"/>
    </source>
</evidence>
<dbReference type="RefSeq" id="WP_028730624.1">
    <property type="nucleotide sequence ID" value="NZ_KE386768.1"/>
</dbReference>
<evidence type="ECO:0000313" key="1">
    <source>
        <dbReference type="EMBL" id="KKB58872.1"/>
    </source>
</evidence>
<accession>A0A0F5JN54</accession>
<organism evidence="1 2">
    <name type="scientific">Parabacteroides gordonii MS-1 = DSM 23371</name>
    <dbReference type="NCBI Taxonomy" id="1203610"/>
    <lineage>
        <taxon>Bacteria</taxon>
        <taxon>Pseudomonadati</taxon>
        <taxon>Bacteroidota</taxon>
        <taxon>Bacteroidia</taxon>
        <taxon>Bacteroidales</taxon>
        <taxon>Tannerellaceae</taxon>
        <taxon>Parabacteroides</taxon>
    </lineage>
</organism>